<proteinExistence type="predicted"/>
<evidence type="ECO:0000313" key="2">
    <source>
        <dbReference type="EMBL" id="CEK57557.1"/>
    </source>
</evidence>
<dbReference type="EMBL" id="HACG01010692">
    <property type="protein sequence ID" value="CEK57557.1"/>
    <property type="molecule type" value="Transcribed_RNA"/>
</dbReference>
<feature type="non-terminal residue" evidence="2">
    <location>
        <position position="1"/>
    </location>
</feature>
<evidence type="ECO:0000256" key="1">
    <source>
        <dbReference type="SAM" id="MobiDB-lite"/>
    </source>
</evidence>
<dbReference type="AlphaFoldDB" id="A0A0B6YN25"/>
<name>A0A0B6YN25_9EUPU</name>
<gene>
    <name evidence="2" type="primary">ORF30486</name>
</gene>
<sequence>LTTKENLYKDVQFGRKKSRRRRASGDEPTVTRQRSLSNQRSRRVTSPACSLPSMRHPFSLSGDSEEGTHR</sequence>
<feature type="non-terminal residue" evidence="2">
    <location>
        <position position="70"/>
    </location>
</feature>
<organism evidence="2">
    <name type="scientific">Arion vulgaris</name>
    <dbReference type="NCBI Taxonomy" id="1028688"/>
    <lineage>
        <taxon>Eukaryota</taxon>
        <taxon>Metazoa</taxon>
        <taxon>Spiralia</taxon>
        <taxon>Lophotrochozoa</taxon>
        <taxon>Mollusca</taxon>
        <taxon>Gastropoda</taxon>
        <taxon>Heterobranchia</taxon>
        <taxon>Euthyneura</taxon>
        <taxon>Panpulmonata</taxon>
        <taxon>Eupulmonata</taxon>
        <taxon>Stylommatophora</taxon>
        <taxon>Helicina</taxon>
        <taxon>Arionoidea</taxon>
        <taxon>Arionidae</taxon>
        <taxon>Arion</taxon>
    </lineage>
</organism>
<protein>
    <submittedName>
        <fullName evidence="2">Uncharacterized protein</fullName>
    </submittedName>
</protein>
<reference evidence="2" key="1">
    <citation type="submission" date="2014-12" db="EMBL/GenBank/DDBJ databases">
        <title>Insight into the proteome of Arion vulgaris.</title>
        <authorList>
            <person name="Aradska J."/>
            <person name="Bulat T."/>
            <person name="Smidak R."/>
            <person name="Sarate P."/>
            <person name="Gangsoo J."/>
            <person name="Sialana F."/>
            <person name="Bilban M."/>
            <person name="Lubec G."/>
        </authorList>
    </citation>
    <scope>NUCLEOTIDE SEQUENCE</scope>
    <source>
        <tissue evidence="2">Skin</tissue>
    </source>
</reference>
<feature type="region of interest" description="Disordered" evidence="1">
    <location>
        <begin position="1"/>
        <end position="70"/>
    </location>
</feature>
<accession>A0A0B6YN25</accession>